<dbReference type="STRING" id="477680.SAMN05421788_109178"/>
<dbReference type="EMBL" id="FTOR01000009">
    <property type="protein sequence ID" value="SIT30256.1"/>
    <property type="molecule type" value="Genomic_DNA"/>
</dbReference>
<keyword evidence="2" id="KW-1185">Reference proteome</keyword>
<dbReference type="AlphaFoldDB" id="A0A173MJ14"/>
<evidence type="ECO:0000313" key="2">
    <source>
        <dbReference type="Proteomes" id="UP000186917"/>
    </source>
</evidence>
<dbReference type="Proteomes" id="UP000186917">
    <property type="component" value="Unassembled WGS sequence"/>
</dbReference>
<reference evidence="2" key="1">
    <citation type="submission" date="2017-01" db="EMBL/GenBank/DDBJ databases">
        <authorList>
            <person name="Varghese N."/>
            <person name="Submissions S."/>
        </authorList>
    </citation>
    <scope>NUCLEOTIDE SEQUENCE [LARGE SCALE GENOMIC DNA]</scope>
    <source>
        <strain evidence="2">DSM 21054</strain>
    </source>
</reference>
<accession>A0A173MJ14</accession>
<name>A0A173MJ14_9BACT</name>
<protein>
    <recommendedName>
        <fullName evidence="3">HmuY protein</fullName>
    </recommendedName>
</protein>
<sequence>MLTACYKQEDNSVNYEDQHSTVIYNLAGDTLASDGWENTYETGDTYIRQHYYNATWTDSIRITPWGNEKINAALHVDGNTEAAITWLPAATTHPATPHENEAYSNTADNRDYIYRSGAWYQLSIEPYRKENDSLFINWVGYAKTPPASPVVDWAYGDSDNQRVYRYNGKAWVMMVNMANYRSNTKFIQVQYSRSGKESGKYNIFLYRFSDKKQQFIRDGADSARYLKTSDWDIAFTDNFNSIIWLNNAGYAKNPGYGSPLTKTSLVMYEYGYDFMSEAPADSVFDAVPASNMQIGFASEFGTGVNAWYEYSTTTHLAQPYPYRAYYLRLQEINPATGQSTYKYGKLQLISIYKGAPEVVTDYNWPSPYFTFRYYIQPDGSRNLKTKQ</sequence>
<dbReference type="KEGG" id="fln:FLA_3494"/>
<proteinExistence type="predicted"/>
<evidence type="ECO:0008006" key="3">
    <source>
        <dbReference type="Google" id="ProtNLM"/>
    </source>
</evidence>
<evidence type="ECO:0000313" key="1">
    <source>
        <dbReference type="EMBL" id="SIT30256.1"/>
    </source>
</evidence>
<organism evidence="1 2">
    <name type="scientific">Filimonas lacunae</name>
    <dbReference type="NCBI Taxonomy" id="477680"/>
    <lineage>
        <taxon>Bacteria</taxon>
        <taxon>Pseudomonadati</taxon>
        <taxon>Bacteroidota</taxon>
        <taxon>Chitinophagia</taxon>
        <taxon>Chitinophagales</taxon>
        <taxon>Chitinophagaceae</taxon>
        <taxon>Filimonas</taxon>
    </lineage>
</organism>
<gene>
    <name evidence="1" type="ORF">SAMN05421788_109178</name>
</gene>